<sequence>MEPSSLDCAGFCRDCGCEHVLPAEAALPYARELMARLEQCGNIGLEQAGDDPRLSLEYLYGPARGQMFGVLPYVDKSGASGVLKAFSGQYNGIWEVPGWVGPILDPAEFERAIEHDEPRIKELTLRIEGLGMDDSVRLDMLARRRELSRSLMERIFGLYRLTNFRGRTRALSEVFTGKAMPTGTGECCAPKLLHHAAVHGLTPLGLAEFYVGRENRSATRAHGRFFAPCAEKCRPILGFLLCGLHGQTRRP</sequence>
<dbReference type="EMBL" id="FORX01000016">
    <property type="protein sequence ID" value="SFK19479.1"/>
    <property type="molecule type" value="Genomic_DNA"/>
</dbReference>
<name>A0A1I3XJF2_9BACT</name>
<organism evidence="1 2">
    <name type="scientific">Desulfomicrobium apsheronum</name>
    <dbReference type="NCBI Taxonomy" id="52560"/>
    <lineage>
        <taxon>Bacteria</taxon>
        <taxon>Pseudomonadati</taxon>
        <taxon>Thermodesulfobacteriota</taxon>
        <taxon>Desulfovibrionia</taxon>
        <taxon>Desulfovibrionales</taxon>
        <taxon>Desulfomicrobiaceae</taxon>
        <taxon>Desulfomicrobium</taxon>
    </lineage>
</organism>
<protein>
    <submittedName>
        <fullName evidence="1">Uncharacterized protein</fullName>
    </submittedName>
</protein>
<evidence type="ECO:0000313" key="2">
    <source>
        <dbReference type="Proteomes" id="UP000198635"/>
    </source>
</evidence>
<keyword evidence="2" id="KW-1185">Reference proteome</keyword>
<gene>
    <name evidence="1" type="ORF">SAMN04488082_116103</name>
</gene>
<reference evidence="2" key="1">
    <citation type="submission" date="2016-10" db="EMBL/GenBank/DDBJ databases">
        <authorList>
            <person name="Varghese N."/>
            <person name="Submissions S."/>
        </authorList>
    </citation>
    <scope>NUCLEOTIDE SEQUENCE [LARGE SCALE GENOMIC DNA]</scope>
    <source>
        <strain evidence="2">DSM 5918</strain>
    </source>
</reference>
<dbReference type="Proteomes" id="UP000198635">
    <property type="component" value="Unassembled WGS sequence"/>
</dbReference>
<evidence type="ECO:0000313" key="1">
    <source>
        <dbReference type="EMBL" id="SFK19479.1"/>
    </source>
</evidence>
<dbReference type="OrthoDB" id="128480at2"/>
<dbReference type="RefSeq" id="WP_092377169.1">
    <property type="nucleotide sequence ID" value="NZ_FORX01000016.1"/>
</dbReference>
<accession>A0A1I3XJF2</accession>
<dbReference type="STRING" id="52560.SAMN04488082_116103"/>
<dbReference type="AlphaFoldDB" id="A0A1I3XJF2"/>
<proteinExistence type="predicted"/>